<dbReference type="AlphaFoldDB" id="B2JL32"/>
<dbReference type="KEGG" id="bph:Bphy_3407"/>
<dbReference type="HOGENOM" id="CLU_2647566_0_0_4"/>
<sequence length="76" mass="8727">MQHECLWPGCGRLIPLAQWGCKAHWYKLPAQLRTRIGRAYRAGVDTDTHPTKAWRRAHAAALAWIEQFEAQRASES</sequence>
<evidence type="ECO:0000313" key="2">
    <source>
        <dbReference type="Proteomes" id="UP000001192"/>
    </source>
</evidence>
<organism evidence="1 2">
    <name type="scientific">Paraburkholderia phymatum (strain DSM 17167 / CIP 108236 / LMG 21445 / STM815)</name>
    <name type="common">Burkholderia phymatum</name>
    <dbReference type="NCBI Taxonomy" id="391038"/>
    <lineage>
        <taxon>Bacteria</taxon>
        <taxon>Pseudomonadati</taxon>
        <taxon>Pseudomonadota</taxon>
        <taxon>Betaproteobacteria</taxon>
        <taxon>Burkholderiales</taxon>
        <taxon>Burkholderiaceae</taxon>
        <taxon>Paraburkholderia</taxon>
    </lineage>
</organism>
<dbReference type="RefSeq" id="WP_012402734.1">
    <property type="nucleotide sequence ID" value="NC_010623.1"/>
</dbReference>
<accession>B2JL32</accession>
<dbReference type="STRING" id="391038.Bphy_3407"/>
<protein>
    <submittedName>
        <fullName evidence="1">Uncharacterized protein</fullName>
    </submittedName>
</protein>
<dbReference type="OrthoDB" id="9135572at2"/>
<gene>
    <name evidence="1" type="ordered locus">Bphy_3407</name>
</gene>
<evidence type="ECO:0000313" key="1">
    <source>
        <dbReference type="EMBL" id="ACC72561.1"/>
    </source>
</evidence>
<reference evidence="2" key="1">
    <citation type="journal article" date="2014" name="Stand. Genomic Sci.">
        <title>Complete genome sequence of Burkholderia phymatum STM815(T), a broad host range and efficient nitrogen-fixing symbiont of Mimosa species.</title>
        <authorList>
            <person name="Moulin L."/>
            <person name="Klonowska A."/>
            <person name="Caroline B."/>
            <person name="Booth K."/>
            <person name="Vriezen J.A."/>
            <person name="Melkonian R."/>
            <person name="James E.K."/>
            <person name="Young J.P."/>
            <person name="Bena G."/>
            <person name="Hauser L."/>
            <person name="Land M."/>
            <person name="Kyrpides N."/>
            <person name="Bruce D."/>
            <person name="Chain P."/>
            <person name="Copeland A."/>
            <person name="Pitluck S."/>
            <person name="Woyke T."/>
            <person name="Lizotte-Waniewski M."/>
            <person name="Bristow J."/>
            <person name="Riley M."/>
        </authorList>
    </citation>
    <scope>NUCLEOTIDE SEQUENCE [LARGE SCALE GENOMIC DNA]</scope>
    <source>
        <strain evidence="2">DSM 17167 / CIP 108236 / LMG 21445 / STM815</strain>
    </source>
</reference>
<keyword evidence="2" id="KW-1185">Reference proteome</keyword>
<proteinExistence type="predicted"/>
<dbReference type="Proteomes" id="UP000001192">
    <property type="component" value="Chromosome 2"/>
</dbReference>
<dbReference type="EMBL" id="CP001044">
    <property type="protein sequence ID" value="ACC72561.1"/>
    <property type="molecule type" value="Genomic_DNA"/>
</dbReference>
<name>B2JL32_PARP8</name>